<accession>D3RSX9</accession>
<gene>
    <name evidence="4" type="ordered locus">Alvin_1353</name>
</gene>
<dbReference type="InterPro" id="IPR036906">
    <property type="entry name" value="ATPase_V1_fsu_sf"/>
</dbReference>
<evidence type="ECO:0000313" key="4">
    <source>
        <dbReference type="EMBL" id="ADC62288.1"/>
    </source>
</evidence>
<dbReference type="STRING" id="572477.Alvin_1353"/>
<proteinExistence type="inferred from homology"/>
<keyword evidence="3" id="KW-0406">Ion transport</keyword>
<dbReference type="EMBL" id="CP001896">
    <property type="protein sequence ID" value="ADC62288.1"/>
    <property type="molecule type" value="Genomic_DNA"/>
</dbReference>
<organism evidence="4 5">
    <name type="scientific">Allochromatium vinosum (strain ATCC 17899 / DSM 180 / NBRC 103801 / NCIMB 10441 / D)</name>
    <name type="common">Chromatium vinosum</name>
    <dbReference type="NCBI Taxonomy" id="572477"/>
    <lineage>
        <taxon>Bacteria</taxon>
        <taxon>Pseudomonadati</taxon>
        <taxon>Pseudomonadota</taxon>
        <taxon>Gammaproteobacteria</taxon>
        <taxon>Chromatiales</taxon>
        <taxon>Chromatiaceae</taxon>
        <taxon>Allochromatium</taxon>
    </lineage>
</organism>
<comment type="similarity">
    <text evidence="1">Belongs to the V-ATPase F subunit family.</text>
</comment>
<reference evidence="4 5" key="1">
    <citation type="journal article" date="2011" name="Stand. Genomic Sci.">
        <title>Complete genome sequence of Allochromatium vinosum DSM 180(T).</title>
        <authorList>
            <person name="Weissgerber T."/>
            <person name="Zigann R."/>
            <person name="Bruce D."/>
            <person name="Chang Y.J."/>
            <person name="Detter J.C."/>
            <person name="Han C."/>
            <person name="Hauser L."/>
            <person name="Jeffries C.D."/>
            <person name="Land M."/>
            <person name="Munk A.C."/>
            <person name="Tapia R."/>
            <person name="Dahl C."/>
        </authorList>
    </citation>
    <scope>NUCLEOTIDE SEQUENCE [LARGE SCALE GENOMIC DNA]</scope>
    <source>
        <strain evidence="5">ATCC 17899 / DSM 180 / NBRC 103801 / NCIMB 10441 / D</strain>
    </source>
</reference>
<dbReference type="Proteomes" id="UP000001441">
    <property type="component" value="Chromosome"/>
</dbReference>
<evidence type="ECO:0000256" key="3">
    <source>
        <dbReference type="ARBA" id="ARBA00023065"/>
    </source>
</evidence>
<dbReference type="AlphaFoldDB" id="D3RSX9"/>
<dbReference type="Gene3D" id="3.40.50.10580">
    <property type="entry name" value="ATPase, V1 complex, subunit F"/>
    <property type="match status" value="1"/>
</dbReference>
<evidence type="ECO:0008006" key="6">
    <source>
        <dbReference type="Google" id="ProtNLM"/>
    </source>
</evidence>
<dbReference type="HOGENOM" id="CLU_164115_0_0_6"/>
<dbReference type="GO" id="GO:0046961">
    <property type="term" value="F:proton-transporting ATPase activity, rotational mechanism"/>
    <property type="evidence" value="ECO:0007669"/>
    <property type="project" value="InterPro"/>
</dbReference>
<keyword evidence="5" id="KW-1185">Reference proteome</keyword>
<name>D3RSX9_ALLVD</name>
<keyword evidence="2" id="KW-0813">Transport</keyword>
<protein>
    <recommendedName>
        <fullName evidence="6">ATPase</fullName>
    </recommendedName>
</protein>
<dbReference type="KEGG" id="alv:Alvin_1353"/>
<dbReference type="InterPro" id="IPR008218">
    <property type="entry name" value="ATPase_V1-cplx_f_g_su"/>
</dbReference>
<evidence type="ECO:0000313" key="5">
    <source>
        <dbReference type="Proteomes" id="UP000001441"/>
    </source>
</evidence>
<dbReference type="RefSeq" id="WP_012970562.1">
    <property type="nucleotide sequence ID" value="NC_013851.1"/>
</dbReference>
<dbReference type="eggNOG" id="COG1436">
    <property type="taxonomic scope" value="Bacteria"/>
</dbReference>
<evidence type="ECO:0000256" key="2">
    <source>
        <dbReference type="ARBA" id="ARBA00022448"/>
    </source>
</evidence>
<dbReference type="SUPFAM" id="SSF159468">
    <property type="entry name" value="AtpF-like"/>
    <property type="match status" value="1"/>
</dbReference>
<sequence>MPTMTEHAPDQGQPTRLLFLGEDNLADGFRLIGFETYPNPTPEDADRLLRDLRRDQAKALVIVDDALMAQQIPNLQRVRQEGGRIVVIAVPALGAQPRLTSEVAQRLATLFGAATLETAPSGERESS</sequence>
<dbReference type="Pfam" id="PF01990">
    <property type="entry name" value="ATP-synt_F"/>
    <property type="match status" value="1"/>
</dbReference>
<evidence type="ECO:0000256" key="1">
    <source>
        <dbReference type="ARBA" id="ARBA00010148"/>
    </source>
</evidence>